<evidence type="ECO:0000313" key="1">
    <source>
        <dbReference type="EMBL" id="MBS2099518.1"/>
    </source>
</evidence>
<organism evidence="1 2">
    <name type="scientific">Carboxylicivirga linearis</name>
    <dbReference type="NCBI Taxonomy" id="1628157"/>
    <lineage>
        <taxon>Bacteria</taxon>
        <taxon>Pseudomonadati</taxon>
        <taxon>Bacteroidota</taxon>
        <taxon>Bacteroidia</taxon>
        <taxon>Marinilabiliales</taxon>
        <taxon>Marinilabiliaceae</taxon>
        <taxon>Carboxylicivirga</taxon>
    </lineage>
</organism>
<dbReference type="Proteomes" id="UP000708576">
    <property type="component" value="Unassembled WGS sequence"/>
</dbReference>
<proteinExistence type="predicted"/>
<dbReference type="RefSeq" id="WP_212216762.1">
    <property type="nucleotide sequence ID" value="NZ_JAGUCO010000012.1"/>
</dbReference>
<comment type="caution">
    <text evidence="1">The sequence shown here is derived from an EMBL/GenBank/DDBJ whole genome shotgun (WGS) entry which is preliminary data.</text>
</comment>
<name>A0ABS5JXD2_9BACT</name>
<protein>
    <submittedName>
        <fullName evidence="1">Uncharacterized protein</fullName>
    </submittedName>
</protein>
<accession>A0ABS5JXD2</accession>
<evidence type="ECO:0000313" key="2">
    <source>
        <dbReference type="Proteomes" id="UP000708576"/>
    </source>
</evidence>
<gene>
    <name evidence="1" type="ORF">KEM10_14580</name>
</gene>
<reference evidence="1 2" key="1">
    <citation type="journal article" date="2015" name="Int. J. Syst. Evol. Microbiol.">
        <title>Carboxylicivirga linearis sp. nov., isolated from a sea cucumber culture pond.</title>
        <authorList>
            <person name="Wang F.Q."/>
            <person name="Zhou Y.X."/>
            <person name="Lin X.Z."/>
            <person name="Chen G.J."/>
            <person name="Du Z.J."/>
        </authorList>
    </citation>
    <scope>NUCLEOTIDE SEQUENCE [LARGE SCALE GENOMIC DNA]</scope>
    <source>
        <strain evidence="1 2">FB218</strain>
    </source>
</reference>
<keyword evidence="2" id="KW-1185">Reference proteome</keyword>
<sequence>MRYYQRSIAFDRLITDDEYKIQLHPATYIVFWNYMIDNKQSEEDFFNYYLFESCLSKELRSTYKYTSPSISYDNKIALKDTVFLKGVELSWYTSEVFEYFNYDTASINNFFNNEVYFTINDVINVCNDYSKVSGTFSTKSINRGEIFSIENGKFTFITK</sequence>
<dbReference type="EMBL" id="JAGUCO010000012">
    <property type="protein sequence ID" value="MBS2099518.1"/>
    <property type="molecule type" value="Genomic_DNA"/>
</dbReference>